<dbReference type="GO" id="GO:0005829">
    <property type="term" value="C:cytosol"/>
    <property type="evidence" value="ECO:0007669"/>
    <property type="project" value="TreeGrafter"/>
</dbReference>
<dbReference type="SUPFAM" id="SSF53613">
    <property type="entry name" value="Ribokinase-like"/>
    <property type="match status" value="1"/>
</dbReference>
<dbReference type="InterPro" id="IPR029056">
    <property type="entry name" value="Ribokinase-like"/>
</dbReference>
<dbReference type="PANTHER" id="PTHR10584">
    <property type="entry name" value="SUGAR KINASE"/>
    <property type="match status" value="1"/>
</dbReference>
<dbReference type="InterPro" id="IPR011611">
    <property type="entry name" value="PfkB_dom"/>
</dbReference>
<accession>A0A3B9GXV0</accession>
<sequence length="58" mass="5681">GAGDTFTGALTVALIEGMAPQDALAFAVTAGALACTRPGAQPSLPQRRDVDALALGGK</sequence>
<dbReference type="Pfam" id="PF00294">
    <property type="entry name" value="PfkB"/>
    <property type="match status" value="1"/>
</dbReference>
<protein>
    <submittedName>
        <fullName evidence="5">Ribokinase</fullName>
    </submittedName>
</protein>
<evidence type="ECO:0000256" key="3">
    <source>
        <dbReference type="SAM" id="MobiDB-lite"/>
    </source>
</evidence>
<dbReference type="Proteomes" id="UP000259610">
    <property type="component" value="Unassembled WGS sequence"/>
</dbReference>
<reference evidence="5 6" key="1">
    <citation type="journal article" date="2018" name="Nat. Biotechnol.">
        <title>A standardized bacterial taxonomy based on genome phylogeny substantially revises the tree of life.</title>
        <authorList>
            <person name="Parks D.H."/>
            <person name="Chuvochina M."/>
            <person name="Waite D.W."/>
            <person name="Rinke C."/>
            <person name="Skarshewski A."/>
            <person name="Chaumeil P.A."/>
            <person name="Hugenholtz P."/>
        </authorList>
    </citation>
    <scope>NUCLEOTIDE SEQUENCE [LARGE SCALE GENOMIC DNA]</scope>
    <source>
        <strain evidence="5">UBA8733</strain>
    </source>
</reference>
<dbReference type="GO" id="GO:0016301">
    <property type="term" value="F:kinase activity"/>
    <property type="evidence" value="ECO:0007669"/>
    <property type="project" value="UniProtKB-KW"/>
</dbReference>
<proteinExistence type="predicted"/>
<feature type="domain" description="Carbohydrate kinase PfkB" evidence="4">
    <location>
        <begin position="1"/>
        <end position="46"/>
    </location>
</feature>
<dbReference type="PANTHER" id="PTHR10584:SF166">
    <property type="entry name" value="RIBOKINASE"/>
    <property type="match status" value="1"/>
</dbReference>
<name>A0A3B9GXV0_9PROT</name>
<feature type="non-terminal residue" evidence="5">
    <location>
        <position position="1"/>
    </location>
</feature>
<organism evidence="5 6">
    <name type="scientific">Hyphomonas adhaerens</name>
    <dbReference type="NCBI Taxonomy" id="81029"/>
    <lineage>
        <taxon>Bacteria</taxon>
        <taxon>Pseudomonadati</taxon>
        <taxon>Pseudomonadota</taxon>
        <taxon>Alphaproteobacteria</taxon>
        <taxon>Hyphomonadales</taxon>
        <taxon>Hyphomonadaceae</taxon>
        <taxon>Hyphomonas</taxon>
    </lineage>
</organism>
<comment type="caution">
    <text evidence="5">The sequence shown here is derived from an EMBL/GenBank/DDBJ whole genome shotgun (WGS) entry which is preliminary data.</text>
</comment>
<feature type="region of interest" description="Disordered" evidence="3">
    <location>
        <begin position="37"/>
        <end position="58"/>
    </location>
</feature>
<keyword evidence="2 5" id="KW-0418">Kinase</keyword>
<dbReference type="Gene3D" id="3.40.1190.20">
    <property type="match status" value="1"/>
</dbReference>
<gene>
    <name evidence="5" type="ORF">DCG58_08940</name>
</gene>
<dbReference type="EMBL" id="DMAN01000199">
    <property type="protein sequence ID" value="HAE27271.1"/>
    <property type="molecule type" value="Genomic_DNA"/>
</dbReference>
<dbReference type="AlphaFoldDB" id="A0A3B9GXV0"/>
<evidence type="ECO:0000256" key="1">
    <source>
        <dbReference type="ARBA" id="ARBA00022679"/>
    </source>
</evidence>
<evidence type="ECO:0000256" key="2">
    <source>
        <dbReference type="ARBA" id="ARBA00022777"/>
    </source>
</evidence>
<evidence type="ECO:0000313" key="5">
    <source>
        <dbReference type="EMBL" id="HAE27271.1"/>
    </source>
</evidence>
<evidence type="ECO:0000259" key="4">
    <source>
        <dbReference type="Pfam" id="PF00294"/>
    </source>
</evidence>
<evidence type="ECO:0000313" key="6">
    <source>
        <dbReference type="Proteomes" id="UP000259610"/>
    </source>
</evidence>
<keyword evidence="1" id="KW-0808">Transferase</keyword>